<dbReference type="Pfam" id="PF00496">
    <property type="entry name" value="SBP_bac_5"/>
    <property type="match status" value="1"/>
</dbReference>
<sequence>MKKLVSLVLVAALTMGVLSGCSTAGESSGAAGENPTEQEVTVAITSTIDKLDPLFMSTTQMGVVFSNMGATFYGTDAYGKLVPDLGESVEKSEDGLTYTFKIKDGLVWSDGVPLTAEHFVYGIKRAIGYGPDNAYSKRNLTNFIKGAQEAANAQLDAADMDNVGVVALDDTTFQITLASPCPFFERVLTEKTTAPVRPDFAPEHESTWSVNSGYPSCGPMILESVVPEAEAVLVKNEKYWNAEAVTLDKATFVVMPDSNAQLNAFRTGDIDIALNVPTEAAGNAEFTDCLAKPLKYVSSYFLLVNSGPKNTVPALKDANVRKALAMSIDKETMLRILGANGYNIQLDGFIPYGFEDADGSDFRDAVSYYQYDLEGAKKLMEAAGFNENNRLSFEYFYSEGGSHEDIAVLLKEMWSQIYVDLELTSVEQGVYYDYVDNGEFTVCRYSNNDSTDPLNYFSIFTSTSQIEGCQSVNDPVYDQMVAEAYTITDTAEYMAKLHEIEDYFVGEKQYVIPLMTQTPVILAKENLDGLWFTVIGTAIVTEVTVS</sequence>
<dbReference type="EMBL" id="JACSNR010000014">
    <property type="protein sequence ID" value="MBM6924264.1"/>
    <property type="molecule type" value="Genomic_DNA"/>
</dbReference>
<dbReference type="PROSITE" id="PS51257">
    <property type="entry name" value="PROKAR_LIPOPROTEIN"/>
    <property type="match status" value="1"/>
</dbReference>
<comment type="caution">
    <text evidence="7">The sequence shown here is derived from an EMBL/GenBank/DDBJ whole genome shotgun (WGS) entry which is preliminary data.</text>
</comment>
<accession>A0ABS2GS72</accession>
<keyword evidence="8" id="KW-1185">Reference proteome</keyword>
<gene>
    <name evidence="7" type="ORF">H9X81_11270</name>
</gene>
<feature type="chain" id="PRO_5046699094" evidence="5">
    <location>
        <begin position="25"/>
        <end position="546"/>
    </location>
</feature>
<evidence type="ECO:0000256" key="2">
    <source>
        <dbReference type="ARBA" id="ARBA00005695"/>
    </source>
</evidence>
<evidence type="ECO:0000256" key="4">
    <source>
        <dbReference type="ARBA" id="ARBA00022729"/>
    </source>
</evidence>
<proteinExistence type="inferred from homology"/>
<evidence type="ECO:0000256" key="1">
    <source>
        <dbReference type="ARBA" id="ARBA00004196"/>
    </source>
</evidence>
<reference evidence="7 8" key="1">
    <citation type="journal article" date="2021" name="Sci. Rep.">
        <title>The distribution of antibiotic resistance genes in chicken gut microbiota commensals.</title>
        <authorList>
            <person name="Juricova H."/>
            <person name="Matiasovicova J."/>
            <person name="Kubasova T."/>
            <person name="Cejkova D."/>
            <person name="Rychlik I."/>
        </authorList>
    </citation>
    <scope>NUCLEOTIDE SEQUENCE [LARGE SCALE GENOMIC DNA]</scope>
    <source>
        <strain evidence="7 8">An564</strain>
    </source>
</reference>
<dbReference type="RefSeq" id="WP_204722097.1">
    <property type="nucleotide sequence ID" value="NZ_JACSNR010000014.1"/>
</dbReference>
<keyword evidence="4 5" id="KW-0732">Signal</keyword>
<feature type="domain" description="Solute-binding protein family 5" evidence="6">
    <location>
        <begin position="80"/>
        <end position="465"/>
    </location>
</feature>
<organism evidence="7 8">
    <name type="scientific">Hydrogenoanaerobacterium saccharovorans</name>
    <dbReference type="NCBI Taxonomy" id="474960"/>
    <lineage>
        <taxon>Bacteria</taxon>
        <taxon>Bacillati</taxon>
        <taxon>Bacillota</taxon>
        <taxon>Clostridia</taxon>
        <taxon>Eubacteriales</taxon>
        <taxon>Oscillospiraceae</taxon>
        <taxon>Hydrogenoanaerobacterium</taxon>
    </lineage>
</organism>
<feature type="signal peptide" evidence="5">
    <location>
        <begin position="1"/>
        <end position="24"/>
    </location>
</feature>
<evidence type="ECO:0000256" key="3">
    <source>
        <dbReference type="ARBA" id="ARBA00022448"/>
    </source>
</evidence>
<dbReference type="PIRSF" id="PIRSF002741">
    <property type="entry name" value="MppA"/>
    <property type="match status" value="1"/>
</dbReference>
<comment type="similarity">
    <text evidence="2">Belongs to the bacterial solute-binding protein 5 family.</text>
</comment>
<evidence type="ECO:0000313" key="7">
    <source>
        <dbReference type="EMBL" id="MBM6924264.1"/>
    </source>
</evidence>
<dbReference type="PANTHER" id="PTHR30290">
    <property type="entry name" value="PERIPLASMIC BINDING COMPONENT OF ABC TRANSPORTER"/>
    <property type="match status" value="1"/>
</dbReference>
<comment type="subcellular location">
    <subcellularLocation>
        <location evidence="1">Cell envelope</location>
    </subcellularLocation>
</comment>
<dbReference type="CDD" id="cd08504">
    <property type="entry name" value="PBP2_OppA"/>
    <property type="match status" value="1"/>
</dbReference>
<dbReference type="InterPro" id="IPR030678">
    <property type="entry name" value="Peptide/Ni-bd"/>
</dbReference>
<dbReference type="InterPro" id="IPR039424">
    <property type="entry name" value="SBP_5"/>
</dbReference>
<dbReference type="PANTHER" id="PTHR30290:SF10">
    <property type="entry name" value="PERIPLASMIC OLIGOPEPTIDE-BINDING PROTEIN-RELATED"/>
    <property type="match status" value="1"/>
</dbReference>
<keyword evidence="3" id="KW-0813">Transport</keyword>
<dbReference type="Gene3D" id="3.10.105.10">
    <property type="entry name" value="Dipeptide-binding Protein, Domain 3"/>
    <property type="match status" value="1"/>
</dbReference>
<dbReference type="Proteomes" id="UP000724149">
    <property type="component" value="Unassembled WGS sequence"/>
</dbReference>
<dbReference type="Gene3D" id="3.90.76.10">
    <property type="entry name" value="Dipeptide-binding Protein, Domain 1"/>
    <property type="match status" value="1"/>
</dbReference>
<dbReference type="InterPro" id="IPR000914">
    <property type="entry name" value="SBP_5_dom"/>
</dbReference>
<protein>
    <submittedName>
        <fullName evidence="7">Peptide ABC transporter substrate-binding protein</fullName>
    </submittedName>
</protein>
<evidence type="ECO:0000256" key="5">
    <source>
        <dbReference type="SAM" id="SignalP"/>
    </source>
</evidence>
<evidence type="ECO:0000259" key="6">
    <source>
        <dbReference type="Pfam" id="PF00496"/>
    </source>
</evidence>
<name>A0ABS2GS72_9FIRM</name>
<evidence type="ECO:0000313" key="8">
    <source>
        <dbReference type="Proteomes" id="UP000724149"/>
    </source>
</evidence>
<dbReference type="SUPFAM" id="SSF53850">
    <property type="entry name" value="Periplasmic binding protein-like II"/>
    <property type="match status" value="1"/>
</dbReference>
<dbReference type="Gene3D" id="3.40.190.10">
    <property type="entry name" value="Periplasmic binding protein-like II"/>
    <property type="match status" value="1"/>
</dbReference>